<dbReference type="InterPro" id="IPR009597">
    <property type="entry name" value="DUF1206"/>
</dbReference>
<dbReference type="OrthoDB" id="5148546at2"/>
<keyword evidence="1" id="KW-0812">Transmembrane</keyword>
<accession>A0A6N7EME6</accession>
<feature type="transmembrane region" description="Helical" evidence="1">
    <location>
        <begin position="32"/>
        <end position="53"/>
    </location>
</feature>
<evidence type="ECO:0000313" key="4">
    <source>
        <dbReference type="Proteomes" id="UP000437709"/>
    </source>
</evidence>
<feature type="transmembrane region" description="Helical" evidence="1">
    <location>
        <begin position="246"/>
        <end position="267"/>
    </location>
</feature>
<dbReference type="AlphaFoldDB" id="A0A6N7EME6"/>
<keyword evidence="1" id="KW-0472">Membrane</keyword>
<dbReference type="RefSeq" id="WP_152195461.1">
    <property type="nucleotide sequence ID" value="NZ_VUKD01000003.1"/>
</dbReference>
<evidence type="ECO:0000313" key="3">
    <source>
        <dbReference type="EMBL" id="MPV37685.1"/>
    </source>
</evidence>
<feature type="transmembrane region" description="Helical" evidence="1">
    <location>
        <begin position="115"/>
        <end position="134"/>
    </location>
</feature>
<evidence type="ECO:0000259" key="2">
    <source>
        <dbReference type="Pfam" id="PF06724"/>
    </source>
</evidence>
<feature type="transmembrane region" description="Helical" evidence="1">
    <location>
        <begin position="154"/>
        <end position="178"/>
    </location>
</feature>
<name>A0A6N7EME6_9MICO</name>
<feature type="domain" description="DUF1206" evidence="2">
    <location>
        <begin position="30"/>
        <end position="99"/>
    </location>
</feature>
<feature type="domain" description="DUF1206" evidence="2">
    <location>
        <begin position="113"/>
        <end position="182"/>
    </location>
</feature>
<keyword evidence="1" id="KW-1133">Transmembrane helix</keyword>
<organism evidence="3 4">
    <name type="scientific">Georgenia subflava</name>
    <dbReference type="NCBI Taxonomy" id="1622177"/>
    <lineage>
        <taxon>Bacteria</taxon>
        <taxon>Bacillati</taxon>
        <taxon>Actinomycetota</taxon>
        <taxon>Actinomycetes</taxon>
        <taxon>Micrococcales</taxon>
        <taxon>Bogoriellaceae</taxon>
        <taxon>Georgenia</taxon>
    </lineage>
</organism>
<dbReference type="EMBL" id="WHPC01000045">
    <property type="protein sequence ID" value="MPV37685.1"/>
    <property type="molecule type" value="Genomic_DNA"/>
</dbReference>
<protein>
    <submittedName>
        <fullName evidence="3">DUF1206 domain-containing protein</fullName>
    </submittedName>
</protein>
<sequence>MGPIDRNTRSATATARSSADGGWIHTLGKVGYAALGIVWLLLGWLALQLALGSGGGSEASSSGALEQLAGSPLGRVLLVIMAVGLLAYAVWQAVEAAWGYRDEAPKKRAARRIGSVAKAAFAVVLLVTAVQLATASGGGSGGGTEEEATAALMAAPGGVALVALVGAGILSLGGYWVYRGVTASFREKLRGDVPERVVTFGRVGHVARGVAVGVLGVLVGVAALRHDPEQAGGIDAALTALLELPLGKLLLGAVALGLICFGVYQVLAARYVEKG</sequence>
<feature type="domain" description="DUF1206" evidence="2">
    <location>
        <begin position="203"/>
        <end position="271"/>
    </location>
</feature>
<proteinExistence type="predicted"/>
<comment type="caution">
    <text evidence="3">The sequence shown here is derived from an EMBL/GenBank/DDBJ whole genome shotgun (WGS) entry which is preliminary data.</text>
</comment>
<feature type="transmembrane region" description="Helical" evidence="1">
    <location>
        <begin position="73"/>
        <end position="94"/>
    </location>
</feature>
<feature type="transmembrane region" description="Helical" evidence="1">
    <location>
        <begin position="206"/>
        <end position="226"/>
    </location>
</feature>
<evidence type="ECO:0000256" key="1">
    <source>
        <dbReference type="SAM" id="Phobius"/>
    </source>
</evidence>
<keyword evidence="4" id="KW-1185">Reference proteome</keyword>
<gene>
    <name evidence="3" type="ORF">GB881_11655</name>
</gene>
<dbReference type="Pfam" id="PF06724">
    <property type="entry name" value="DUF1206"/>
    <property type="match status" value="3"/>
</dbReference>
<reference evidence="3 4" key="1">
    <citation type="submission" date="2019-10" db="EMBL/GenBank/DDBJ databases">
        <title>Georgenia wutianyii sp. nov. and Georgenia yuyongxinii sp. nov. isolated from plateau pika (Ochotona curzoniae) in the Qinghai-Tibet plateau of China.</title>
        <authorList>
            <person name="Tian Z."/>
        </authorList>
    </citation>
    <scope>NUCLEOTIDE SEQUENCE [LARGE SCALE GENOMIC DNA]</scope>
    <source>
        <strain evidence="3 4">JCM 19765</strain>
    </source>
</reference>
<dbReference type="Proteomes" id="UP000437709">
    <property type="component" value="Unassembled WGS sequence"/>
</dbReference>